<organism evidence="4 5">
    <name type="scientific">Oscillochloris trichoides DG-6</name>
    <dbReference type="NCBI Taxonomy" id="765420"/>
    <lineage>
        <taxon>Bacteria</taxon>
        <taxon>Bacillati</taxon>
        <taxon>Chloroflexota</taxon>
        <taxon>Chloroflexia</taxon>
        <taxon>Chloroflexales</taxon>
        <taxon>Chloroflexineae</taxon>
        <taxon>Oscillochloridaceae</taxon>
        <taxon>Oscillochloris</taxon>
    </lineage>
</organism>
<keyword evidence="1" id="KW-0808">Transferase</keyword>
<evidence type="ECO:0000256" key="1">
    <source>
        <dbReference type="ARBA" id="ARBA00022679"/>
    </source>
</evidence>
<sequence length="160" mass="17864">MNIQPATREDAAAILHLQHRAYQREAELYNDWSIPPLTQTLDELLAEFDAYLILKASIDGQLVGAVRAQISDGICHIGRLMVEPSYQGRGIGQRLMQAIEAALVPTQCYELFTGDRSARNVALYEYLGYRTVRTAKLNAVVTLVYMQKDVVPSDNPQPEG</sequence>
<dbReference type="InterPro" id="IPR000182">
    <property type="entry name" value="GNAT_dom"/>
</dbReference>
<evidence type="ECO:0000259" key="3">
    <source>
        <dbReference type="PROSITE" id="PS51186"/>
    </source>
</evidence>
<proteinExistence type="predicted"/>
<dbReference type="eggNOG" id="COG0456">
    <property type="taxonomic scope" value="Bacteria"/>
</dbReference>
<keyword evidence="5" id="KW-1185">Reference proteome</keyword>
<feature type="domain" description="N-acetyltransferase" evidence="3">
    <location>
        <begin position="1"/>
        <end position="151"/>
    </location>
</feature>
<dbReference type="PANTHER" id="PTHR43877">
    <property type="entry name" value="AMINOALKYLPHOSPHONATE N-ACETYLTRANSFERASE-RELATED-RELATED"/>
    <property type="match status" value="1"/>
</dbReference>
<comment type="caution">
    <text evidence="4">The sequence shown here is derived from an EMBL/GenBank/DDBJ whole genome shotgun (WGS) entry which is preliminary data.</text>
</comment>
<dbReference type="PANTHER" id="PTHR43877:SF2">
    <property type="entry name" value="AMINOALKYLPHOSPHONATE N-ACETYLTRANSFERASE-RELATED"/>
    <property type="match status" value="1"/>
</dbReference>
<dbReference type="InterPro" id="IPR016181">
    <property type="entry name" value="Acyl_CoA_acyltransferase"/>
</dbReference>
<dbReference type="Proteomes" id="UP000054010">
    <property type="component" value="Unassembled WGS sequence"/>
</dbReference>
<dbReference type="OrthoDB" id="9804312at2"/>
<evidence type="ECO:0000313" key="4">
    <source>
        <dbReference type="EMBL" id="EFO79037.1"/>
    </source>
</evidence>
<gene>
    <name evidence="4" type="ORF">OSCT_3113</name>
</gene>
<accession>E1IIG2</accession>
<name>E1IIG2_9CHLR</name>
<protein>
    <submittedName>
        <fullName evidence="4">GCN5-related N-acetyltransferase</fullName>
    </submittedName>
</protein>
<dbReference type="GO" id="GO:0016747">
    <property type="term" value="F:acyltransferase activity, transferring groups other than amino-acyl groups"/>
    <property type="evidence" value="ECO:0007669"/>
    <property type="project" value="InterPro"/>
</dbReference>
<dbReference type="PROSITE" id="PS51186">
    <property type="entry name" value="GNAT"/>
    <property type="match status" value="1"/>
</dbReference>
<reference evidence="4 5" key="1">
    <citation type="journal article" date="2011" name="J. Bacteriol.">
        <title>Draft genome sequence of the anoxygenic filamentous phototrophic bacterium Oscillochloris trichoides subsp. DG-6.</title>
        <authorList>
            <person name="Kuznetsov B.B."/>
            <person name="Ivanovsky R.N."/>
            <person name="Keppen O.I."/>
            <person name="Sukhacheva M.V."/>
            <person name="Bumazhkin B.K."/>
            <person name="Patutina E.O."/>
            <person name="Beletsky A.V."/>
            <person name="Mardanov A.V."/>
            <person name="Baslerov R.V."/>
            <person name="Panteleeva A.N."/>
            <person name="Kolganova T.V."/>
            <person name="Ravin N.V."/>
            <person name="Skryabin K.G."/>
        </authorList>
    </citation>
    <scope>NUCLEOTIDE SEQUENCE [LARGE SCALE GENOMIC DNA]</scope>
    <source>
        <strain evidence="4 5">DG-6</strain>
    </source>
</reference>
<dbReference type="STRING" id="765420.OSCT_3113"/>
<evidence type="ECO:0000256" key="2">
    <source>
        <dbReference type="ARBA" id="ARBA00023315"/>
    </source>
</evidence>
<dbReference type="HOGENOM" id="CLU_096795_0_0_0"/>
<dbReference type="Pfam" id="PF00583">
    <property type="entry name" value="Acetyltransf_1"/>
    <property type="match status" value="1"/>
</dbReference>
<dbReference type="CDD" id="cd04301">
    <property type="entry name" value="NAT_SF"/>
    <property type="match status" value="1"/>
</dbReference>
<dbReference type="AlphaFoldDB" id="E1IIG2"/>
<dbReference type="Gene3D" id="3.40.630.30">
    <property type="match status" value="1"/>
</dbReference>
<evidence type="ECO:0000313" key="5">
    <source>
        <dbReference type="Proteomes" id="UP000054010"/>
    </source>
</evidence>
<keyword evidence="2" id="KW-0012">Acyltransferase</keyword>
<dbReference type="InterPro" id="IPR050832">
    <property type="entry name" value="Bact_Acetyltransf"/>
</dbReference>
<dbReference type="SUPFAM" id="SSF55729">
    <property type="entry name" value="Acyl-CoA N-acyltransferases (Nat)"/>
    <property type="match status" value="1"/>
</dbReference>
<dbReference type="EMBL" id="ADVR01000133">
    <property type="protein sequence ID" value="EFO79037.1"/>
    <property type="molecule type" value="Genomic_DNA"/>
</dbReference>